<dbReference type="InterPro" id="IPR018247">
    <property type="entry name" value="EF_Hand_1_Ca_BS"/>
</dbReference>
<evidence type="ECO:0000313" key="5">
    <source>
        <dbReference type="EMBL" id="CAH3034964.1"/>
    </source>
</evidence>
<feature type="domain" description="EF-hand" evidence="4">
    <location>
        <begin position="102"/>
        <end position="128"/>
    </location>
</feature>
<gene>
    <name evidence="5" type="ORF">PEVE_00039461</name>
</gene>
<evidence type="ECO:0000259" key="4">
    <source>
        <dbReference type="PROSITE" id="PS50222"/>
    </source>
</evidence>
<feature type="domain" description="EF-hand" evidence="4">
    <location>
        <begin position="186"/>
        <end position="221"/>
    </location>
</feature>
<keyword evidence="2" id="KW-0677">Repeat</keyword>
<dbReference type="Proteomes" id="UP001159427">
    <property type="component" value="Unassembled WGS sequence"/>
</dbReference>
<dbReference type="SMART" id="SM00054">
    <property type="entry name" value="EFh"/>
    <property type="match status" value="8"/>
</dbReference>
<dbReference type="PROSITE" id="PS50222">
    <property type="entry name" value="EF_HAND_2"/>
    <property type="match status" value="4"/>
</dbReference>
<evidence type="ECO:0000256" key="3">
    <source>
        <dbReference type="ARBA" id="ARBA00022837"/>
    </source>
</evidence>
<protein>
    <recommendedName>
        <fullName evidence="4">EF-hand domain-containing protein</fullName>
    </recommendedName>
</protein>
<evidence type="ECO:0000256" key="2">
    <source>
        <dbReference type="ARBA" id="ARBA00022737"/>
    </source>
</evidence>
<organism evidence="5 6">
    <name type="scientific">Porites evermanni</name>
    <dbReference type="NCBI Taxonomy" id="104178"/>
    <lineage>
        <taxon>Eukaryota</taxon>
        <taxon>Metazoa</taxon>
        <taxon>Cnidaria</taxon>
        <taxon>Anthozoa</taxon>
        <taxon>Hexacorallia</taxon>
        <taxon>Scleractinia</taxon>
        <taxon>Fungiina</taxon>
        <taxon>Poritidae</taxon>
        <taxon>Porites</taxon>
    </lineage>
</organism>
<dbReference type="InterPro" id="IPR002048">
    <property type="entry name" value="EF_hand_dom"/>
</dbReference>
<name>A0ABN8MSS9_9CNID</name>
<feature type="domain" description="EF-hand" evidence="4">
    <location>
        <begin position="265"/>
        <end position="300"/>
    </location>
</feature>
<sequence>MAGSGLSFFNRSVPSIAIHSLFDKYDTKRNGKLGENEMKSFLEEALGLDFEQAQIYFFLVDKDGDQGISYSEFKEWLRSEEKFQRLNDSSKFDRLCTAFEHFKDFDTDNTGTLDRMQFESLMKFLGYPAQDMDKVFAAMDRLNDGKISFWEFMIWLDCLFDKYDKSRTGTLDAQELNELLQKDLGFKKEQAKVYSMLLDKDGDQNISFEEFLAWLRSGERFTMINDQIQFKTLCKAVELFKIYDKDNSNGLNQEELKHLLVSLGYHDVDAQKFFEYLDQHKNGKISFWELLKWLNWVPME</sequence>
<dbReference type="Gene3D" id="1.10.238.10">
    <property type="entry name" value="EF-hand"/>
    <property type="match status" value="4"/>
</dbReference>
<dbReference type="Pfam" id="PF13499">
    <property type="entry name" value="EF-hand_7"/>
    <property type="match status" value="4"/>
</dbReference>
<proteinExistence type="predicted"/>
<feature type="domain" description="EF-hand" evidence="4">
    <location>
        <begin position="48"/>
        <end position="83"/>
    </location>
</feature>
<accession>A0ABN8MSS9</accession>
<dbReference type="PANTHER" id="PTHR45942">
    <property type="entry name" value="PROTEIN PHOSPATASE 3 REGULATORY SUBUNIT B ALPHA ISOFORM TYPE 1"/>
    <property type="match status" value="1"/>
</dbReference>
<comment type="caution">
    <text evidence="5">The sequence shown here is derived from an EMBL/GenBank/DDBJ whole genome shotgun (WGS) entry which is preliminary data.</text>
</comment>
<evidence type="ECO:0000313" key="6">
    <source>
        <dbReference type="Proteomes" id="UP001159427"/>
    </source>
</evidence>
<evidence type="ECO:0000256" key="1">
    <source>
        <dbReference type="ARBA" id="ARBA00022723"/>
    </source>
</evidence>
<keyword evidence="3" id="KW-0106">Calcium</keyword>
<reference evidence="5 6" key="1">
    <citation type="submission" date="2022-05" db="EMBL/GenBank/DDBJ databases">
        <authorList>
            <consortium name="Genoscope - CEA"/>
            <person name="William W."/>
        </authorList>
    </citation>
    <scope>NUCLEOTIDE SEQUENCE [LARGE SCALE GENOMIC DNA]</scope>
</reference>
<keyword evidence="6" id="KW-1185">Reference proteome</keyword>
<dbReference type="EMBL" id="CALNXI010000697">
    <property type="protein sequence ID" value="CAH3034964.1"/>
    <property type="molecule type" value="Genomic_DNA"/>
</dbReference>
<dbReference type="SUPFAM" id="SSF47473">
    <property type="entry name" value="EF-hand"/>
    <property type="match status" value="2"/>
</dbReference>
<dbReference type="InterPro" id="IPR011992">
    <property type="entry name" value="EF-hand-dom_pair"/>
</dbReference>
<dbReference type="PROSITE" id="PS00018">
    <property type="entry name" value="EF_HAND_1"/>
    <property type="match status" value="1"/>
</dbReference>
<keyword evidence="1" id="KW-0479">Metal-binding</keyword>